<dbReference type="InParanoid" id="A0A6J0CBM9"/>
<dbReference type="GO" id="GO:0016971">
    <property type="term" value="F:flavin-dependent sulfhydryl oxidase activity"/>
    <property type="evidence" value="ECO:0007669"/>
    <property type="project" value="InterPro"/>
</dbReference>
<keyword evidence="6 10" id="KW-0560">Oxidoreductase</keyword>
<evidence type="ECO:0000259" key="13">
    <source>
        <dbReference type="PROSITE" id="PS51352"/>
    </source>
</evidence>
<dbReference type="InterPro" id="IPR042568">
    <property type="entry name" value="QSOX_FAD-bd_sf"/>
</dbReference>
<comment type="similarity">
    <text evidence="2 10">Belongs to the quiescin-sulfhydryl oxidase (QSOX) family.</text>
</comment>
<evidence type="ECO:0000256" key="5">
    <source>
        <dbReference type="ARBA" id="ARBA00022827"/>
    </source>
</evidence>
<organism evidence="15">
    <name type="scientific">Neodiprion lecontei</name>
    <name type="common">Redheaded pine sawfly</name>
    <dbReference type="NCBI Taxonomy" id="441921"/>
    <lineage>
        <taxon>Eukaryota</taxon>
        <taxon>Metazoa</taxon>
        <taxon>Ecdysozoa</taxon>
        <taxon>Arthropoda</taxon>
        <taxon>Hexapoda</taxon>
        <taxon>Insecta</taxon>
        <taxon>Pterygota</taxon>
        <taxon>Neoptera</taxon>
        <taxon>Endopterygota</taxon>
        <taxon>Hymenoptera</taxon>
        <taxon>Tenthredinoidea</taxon>
        <taxon>Diprionidae</taxon>
        <taxon>Diprioninae</taxon>
        <taxon>Neodiprion</taxon>
    </lineage>
</organism>
<keyword evidence="5 10" id="KW-0274">FAD</keyword>
<dbReference type="Gene3D" id="3.40.30.10">
    <property type="entry name" value="Glutaredoxin"/>
    <property type="match status" value="2"/>
</dbReference>
<feature type="domain" description="Thioredoxin" evidence="13">
    <location>
        <begin position="24"/>
        <end position="170"/>
    </location>
</feature>
<reference evidence="15" key="1">
    <citation type="submission" date="2025-08" db="UniProtKB">
        <authorList>
            <consortium name="RefSeq"/>
        </authorList>
    </citation>
    <scope>IDENTIFICATION</scope>
    <source>
        <tissue evidence="15">Thorax and Abdomen</tissue>
    </source>
</reference>
<keyword evidence="8" id="KW-0325">Glycoprotein</keyword>
<gene>
    <name evidence="15" type="primary">LOC107227093</name>
</gene>
<dbReference type="Pfam" id="PF18371">
    <property type="entry name" value="FAD_SOX"/>
    <property type="match status" value="1"/>
</dbReference>
<dbReference type="GO" id="GO:0006457">
    <property type="term" value="P:protein folding"/>
    <property type="evidence" value="ECO:0007669"/>
    <property type="project" value="TreeGrafter"/>
</dbReference>
<dbReference type="FunFam" id="1.20.120.1960:FF:000001">
    <property type="entry name" value="Sulfhydryl oxidase"/>
    <property type="match status" value="1"/>
</dbReference>
<dbReference type="PROSITE" id="PS51352">
    <property type="entry name" value="THIOREDOXIN_2"/>
    <property type="match status" value="1"/>
</dbReference>
<evidence type="ECO:0000256" key="3">
    <source>
        <dbReference type="ARBA" id="ARBA00022630"/>
    </source>
</evidence>
<evidence type="ECO:0000256" key="11">
    <source>
        <dbReference type="SAM" id="SignalP"/>
    </source>
</evidence>
<evidence type="ECO:0000259" key="12">
    <source>
        <dbReference type="PROSITE" id="PS51324"/>
    </source>
</evidence>
<dbReference type="CTD" id="5768"/>
<dbReference type="GO" id="GO:0003756">
    <property type="term" value="F:protein disulfide isomerase activity"/>
    <property type="evidence" value="ECO:0007669"/>
    <property type="project" value="TreeGrafter"/>
</dbReference>
<evidence type="ECO:0000256" key="7">
    <source>
        <dbReference type="ARBA" id="ARBA00023157"/>
    </source>
</evidence>
<dbReference type="SUPFAM" id="SSF69000">
    <property type="entry name" value="FAD-dependent thiol oxidase"/>
    <property type="match status" value="1"/>
</dbReference>
<dbReference type="InterPro" id="IPR036249">
    <property type="entry name" value="Thioredoxin-like_sf"/>
</dbReference>
<dbReference type="InterPro" id="IPR036774">
    <property type="entry name" value="ERV/ALR_sulphydryl_oxid_sf"/>
</dbReference>
<dbReference type="RefSeq" id="XP_015523624.1">
    <property type="nucleotide sequence ID" value="XM_015668138.2"/>
</dbReference>
<feature type="transmembrane region" description="Helical" evidence="10">
    <location>
        <begin position="621"/>
        <end position="640"/>
    </location>
</feature>
<evidence type="ECO:0000256" key="2">
    <source>
        <dbReference type="ARBA" id="ARBA00006041"/>
    </source>
</evidence>
<feature type="chain" id="PRO_5027009995" description="Sulfhydryl oxidase" evidence="11">
    <location>
        <begin position="32"/>
        <end position="657"/>
    </location>
</feature>
<dbReference type="EC" id="1.8.3.2" evidence="10"/>
<comment type="catalytic activity">
    <reaction evidence="9 10">
        <text>2 R'C(R)SH + O2 = R'C(R)S-S(R)CR' + H2O2</text>
        <dbReference type="Rhea" id="RHEA:17357"/>
        <dbReference type="ChEBI" id="CHEBI:15379"/>
        <dbReference type="ChEBI" id="CHEBI:16240"/>
        <dbReference type="ChEBI" id="CHEBI:16520"/>
        <dbReference type="ChEBI" id="CHEBI:17412"/>
        <dbReference type="EC" id="1.8.3.2"/>
    </reaction>
</comment>
<evidence type="ECO:0000256" key="1">
    <source>
        <dbReference type="ARBA" id="ARBA00001974"/>
    </source>
</evidence>
<dbReference type="Proteomes" id="UP000829291">
    <property type="component" value="Chromosome 2"/>
</dbReference>
<dbReference type="Gene3D" id="1.20.120.1960">
    <property type="entry name" value="QSOX sulfhydryl oxidase domain"/>
    <property type="match status" value="1"/>
</dbReference>
<evidence type="ECO:0000313" key="15">
    <source>
        <dbReference type="RefSeq" id="XP_015523624.1"/>
    </source>
</evidence>
<dbReference type="Gene3D" id="1.20.120.310">
    <property type="entry name" value="ERV/ALR sulfhydryl oxidase domain"/>
    <property type="match status" value="1"/>
</dbReference>
<evidence type="ECO:0000256" key="4">
    <source>
        <dbReference type="ARBA" id="ARBA00022729"/>
    </source>
</evidence>
<dbReference type="Pfam" id="PF04777">
    <property type="entry name" value="Evr1_Alr"/>
    <property type="match status" value="1"/>
</dbReference>
<dbReference type="PROSITE" id="PS51324">
    <property type="entry name" value="ERV_ALR"/>
    <property type="match status" value="1"/>
</dbReference>
<comment type="cofactor">
    <cofactor evidence="1 10">
        <name>FAD</name>
        <dbReference type="ChEBI" id="CHEBI:57692"/>
    </cofactor>
</comment>
<proteinExistence type="inferred from homology"/>
<dbReference type="InterPro" id="IPR013766">
    <property type="entry name" value="Thioredoxin_domain"/>
</dbReference>
<dbReference type="Pfam" id="PF18108">
    <property type="entry name" value="QSOX_Trx1"/>
    <property type="match status" value="1"/>
</dbReference>
<keyword evidence="10" id="KW-1133">Transmembrane helix</keyword>
<sequence length="657" mass="75795">MNFNVMRYYIATLVFQTLVLHVTVLVQDASAAVAGKNDNYDSLLTGQGLYSSNDGIYILNATNFKPSIYESKTGWFVEFYNSWCGFCLRFADTWKALAQDIGHWKDVVVVAAIDCANDDNNPICREYEIMHYPMLKYFHVDAKPGQLGIEIEKGKDMDAVRHNLIDRLEKEQQEGRGYSWPNITPYRSGDTKNLWKDLPAGVKYNFLIFETVDSFLATEVTLDLHNISSIQVRGVTSENEPLSIMLSVNKFPTLIALGRNSSQQLINVRYPTREGIRKAIKEFLVLKGITVDIPDNTNKHPSEWMKVEIPNVLDIMKERRDEKEQEEVRALGDLLFQLDLETALRYSIDHEIPMVKVIEGDKIQALKAYLNVLAKYFPFGRNGILFLDRLRELVDQRERLTGKEFRQIVKSTEEEISPIYSGPQGWIGCKGSVSSFRGYPCGLWTMFHMLTVNSAIRNKNNLEYKPQEVLQAMLGYIKNFFGCADCSEHFVKMAGENKMSEVRTLNESILWLWKSHNLVNKRLAGDKTEDPMHKKVQYPSKEQCSTCKYNNESWNEAEILRYLYRKYSSSEISYYNSSGKLNENNSIVHLKIRQERFASDKYSGQRKLGWDFTIFDISICVVLYVTSATILVLVCIKFAMKRTYRKKTYIHDLFGKV</sequence>
<dbReference type="AlphaFoldDB" id="A0A6J0CBM9"/>
<dbReference type="FunFam" id="3.40.30.10:FF:000073">
    <property type="entry name" value="Sulfhydryl oxidase"/>
    <property type="match status" value="1"/>
</dbReference>
<dbReference type="FunFam" id="1.20.120.310:FF:000001">
    <property type="entry name" value="Sulfhydryl oxidase"/>
    <property type="match status" value="1"/>
</dbReference>
<keyword evidence="3 10" id="KW-0285">Flavoprotein</keyword>
<evidence type="ECO:0000256" key="6">
    <source>
        <dbReference type="ARBA" id="ARBA00023002"/>
    </source>
</evidence>
<feature type="domain" description="ERV/ALR sulfhydryl oxidase" evidence="12">
    <location>
        <begin position="432"/>
        <end position="538"/>
    </location>
</feature>
<dbReference type="InterPro" id="IPR040986">
    <property type="entry name" value="QSOX_FAD-bd_dom"/>
</dbReference>
<keyword evidence="10" id="KW-0812">Transmembrane</keyword>
<dbReference type="Pfam" id="PF00085">
    <property type="entry name" value="Thioredoxin"/>
    <property type="match status" value="1"/>
</dbReference>
<accession>A0A6J0CBM9</accession>
<dbReference type="OrthoDB" id="59470at2759"/>
<evidence type="ECO:0000256" key="8">
    <source>
        <dbReference type="ARBA" id="ARBA00023180"/>
    </source>
</evidence>
<name>A0A6J0CBM9_NEOLC</name>
<dbReference type="KEGG" id="nlo:107227093"/>
<dbReference type="InterPro" id="IPR041269">
    <property type="entry name" value="QSOX_Trx1"/>
</dbReference>
<keyword evidence="10" id="KW-0472">Membrane</keyword>
<feature type="signal peptide" evidence="11">
    <location>
        <begin position="1"/>
        <end position="31"/>
    </location>
</feature>
<dbReference type="GO" id="GO:0000139">
    <property type="term" value="C:Golgi membrane"/>
    <property type="evidence" value="ECO:0007669"/>
    <property type="project" value="TreeGrafter"/>
</dbReference>
<dbReference type="GO" id="GO:0005615">
    <property type="term" value="C:extracellular space"/>
    <property type="evidence" value="ECO:0007669"/>
    <property type="project" value="TreeGrafter"/>
</dbReference>
<dbReference type="InterPro" id="IPR017905">
    <property type="entry name" value="ERV/ALR_sulphydryl_oxidase"/>
</dbReference>
<keyword evidence="14" id="KW-1185">Reference proteome</keyword>
<dbReference type="CDD" id="cd02992">
    <property type="entry name" value="PDI_a_QSOX"/>
    <property type="match status" value="1"/>
</dbReference>
<evidence type="ECO:0000256" key="10">
    <source>
        <dbReference type="RuleBase" id="RU371123"/>
    </source>
</evidence>
<dbReference type="SUPFAM" id="SSF52833">
    <property type="entry name" value="Thioredoxin-like"/>
    <property type="match status" value="1"/>
</dbReference>
<keyword evidence="4 11" id="KW-0732">Signal</keyword>
<protein>
    <recommendedName>
        <fullName evidence="10">Sulfhydryl oxidase</fullName>
        <ecNumber evidence="10">1.8.3.2</ecNumber>
    </recommendedName>
</protein>
<dbReference type="GeneID" id="107227093"/>
<dbReference type="InterPro" id="IPR039798">
    <property type="entry name" value="Sulfhydryl_oxidase"/>
</dbReference>
<evidence type="ECO:0000256" key="9">
    <source>
        <dbReference type="ARBA" id="ARBA00048864"/>
    </source>
</evidence>
<dbReference type="FunCoup" id="A0A6J0CBM9">
    <property type="interactions" value="256"/>
</dbReference>
<keyword evidence="7" id="KW-1015">Disulfide bond</keyword>
<evidence type="ECO:0000313" key="14">
    <source>
        <dbReference type="Proteomes" id="UP000829291"/>
    </source>
</evidence>
<comment type="function">
    <text evidence="10">Catalyzes the oxidation of sulfhydryl groups in peptide and protein thiols to disulfides with the reduction of oxygen to hydrogen peroxide.</text>
</comment>
<dbReference type="PANTHER" id="PTHR22897">
    <property type="entry name" value="QUIESCIN Q6-RELATED SULFHYDRYL OXIDASE"/>
    <property type="match status" value="1"/>
</dbReference>
<dbReference type="PANTHER" id="PTHR22897:SF8">
    <property type="entry name" value="SULFHYDRYL OXIDASE"/>
    <property type="match status" value="1"/>
</dbReference>